<name>A0ACC0H849_9ERIC</name>
<protein>
    <submittedName>
        <fullName evidence="1">Uncharacterized protein</fullName>
    </submittedName>
</protein>
<reference evidence="1 2" key="1">
    <citation type="journal article" date="2022" name="Plant J.">
        <title>Chromosome-level genome of Camellia lanceoleosa provides a valuable resource for understanding genome evolution and self-incompatibility.</title>
        <authorList>
            <person name="Gong W."/>
            <person name="Xiao S."/>
            <person name="Wang L."/>
            <person name="Liao Z."/>
            <person name="Chang Y."/>
            <person name="Mo W."/>
            <person name="Hu G."/>
            <person name="Li W."/>
            <person name="Zhao G."/>
            <person name="Zhu H."/>
            <person name="Hu X."/>
            <person name="Ji K."/>
            <person name="Xiang X."/>
            <person name="Song Q."/>
            <person name="Yuan D."/>
            <person name="Jin S."/>
            <person name="Zhang L."/>
        </authorList>
    </citation>
    <scope>NUCLEOTIDE SEQUENCE [LARGE SCALE GENOMIC DNA]</scope>
    <source>
        <strain evidence="1">SQ_2022a</strain>
    </source>
</reference>
<evidence type="ECO:0000313" key="2">
    <source>
        <dbReference type="Proteomes" id="UP001060215"/>
    </source>
</evidence>
<dbReference type="EMBL" id="CM045762">
    <property type="protein sequence ID" value="KAI8009509.1"/>
    <property type="molecule type" value="Genomic_DNA"/>
</dbReference>
<accession>A0ACC0H849</accession>
<keyword evidence="2" id="KW-1185">Reference proteome</keyword>
<gene>
    <name evidence="1" type="ORF">LOK49_LG06G02770</name>
</gene>
<evidence type="ECO:0000313" key="1">
    <source>
        <dbReference type="EMBL" id="KAI8009509.1"/>
    </source>
</evidence>
<dbReference type="Proteomes" id="UP001060215">
    <property type="component" value="Chromosome 5"/>
</dbReference>
<comment type="caution">
    <text evidence="1">The sequence shown here is derived from an EMBL/GenBank/DDBJ whole genome shotgun (WGS) entry which is preliminary data.</text>
</comment>
<sequence length="194" mass="21810">MRKTMIKRDLPQSSIPPLNTWVYLESLFQRTLLQKIRKLWENALIIRLLGKTIGYRMLCTRVKNIWGLQGEFNTIDLGYNFFLFKFSNQEDYTKIQSQSLEQSNQTQPSPLNHLSGASSSTATADSSTKVSVCAQLNGDVYDNVEQQLPTVIDMSCALEPITSKEDSTMVDAMVTHTLTINSNLTSLSSTCSLD</sequence>
<proteinExistence type="predicted"/>
<organism evidence="1 2">
    <name type="scientific">Camellia lanceoleosa</name>
    <dbReference type="NCBI Taxonomy" id="1840588"/>
    <lineage>
        <taxon>Eukaryota</taxon>
        <taxon>Viridiplantae</taxon>
        <taxon>Streptophyta</taxon>
        <taxon>Embryophyta</taxon>
        <taxon>Tracheophyta</taxon>
        <taxon>Spermatophyta</taxon>
        <taxon>Magnoliopsida</taxon>
        <taxon>eudicotyledons</taxon>
        <taxon>Gunneridae</taxon>
        <taxon>Pentapetalae</taxon>
        <taxon>asterids</taxon>
        <taxon>Ericales</taxon>
        <taxon>Theaceae</taxon>
        <taxon>Camellia</taxon>
    </lineage>
</organism>